<feature type="compositionally biased region" description="Acidic residues" evidence="8">
    <location>
        <begin position="891"/>
        <end position="922"/>
    </location>
</feature>
<dbReference type="CDD" id="cd00067">
    <property type="entry name" value="GAL4"/>
    <property type="match status" value="1"/>
</dbReference>
<keyword evidence="9" id="KW-1133">Transmembrane helix</keyword>
<evidence type="ECO:0000256" key="3">
    <source>
        <dbReference type="ARBA" id="ARBA00022833"/>
    </source>
</evidence>
<name>A0A1Y2GWK0_9FUNG</name>
<dbReference type="EMBL" id="MCFF01000009">
    <property type="protein sequence ID" value="ORZ23804.1"/>
    <property type="molecule type" value="Genomic_DNA"/>
</dbReference>
<dbReference type="GO" id="GO:0000981">
    <property type="term" value="F:DNA-binding transcription factor activity, RNA polymerase II-specific"/>
    <property type="evidence" value="ECO:0007669"/>
    <property type="project" value="InterPro"/>
</dbReference>
<evidence type="ECO:0000256" key="9">
    <source>
        <dbReference type="SAM" id="Phobius"/>
    </source>
</evidence>
<dbReference type="GO" id="GO:0003677">
    <property type="term" value="F:DNA binding"/>
    <property type="evidence" value="ECO:0007669"/>
    <property type="project" value="UniProtKB-KW"/>
</dbReference>
<feature type="compositionally biased region" description="Low complexity" evidence="8">
    <location>
        <begin position="158"/>
        <end position="171"/>
    </location>
</feature>
<dbReference type="SUPFAM" id="SSF57701">
    <property type="entry name" value="Zn2/Cys6 DNA-binding domain"/>
    <property type="match status" value="1"/>
</dbReference>
<keyword evidence="5" id="KW-0238">DNA-binding</keyword>
<dbReference type="OrthoDB" id="2447714at2759"/>
<reference evidence="11 12" key="1">
    <citation type="submission" date="2016-07" db="EMBL/GenBank/DDBJ databases">
        <title>Pervasive Adenine N6-methylation of Active Genes in Fungi.</title>
        <authorList>
            <consortium name="DOE Joint Genome Institute"/>
            <person name="Mondo S.J."/>
            <person name="Dannebaum R.O."/>
            <person name="Kuo R.C."/>
            <person name="Labutti K."/>
            <person name="Haridas S."/>
            <person name="Kuo A."/>
            <person name="Salamov A."/>
            <person name="Ahrendt S.R."/>
            <person name="Lipzen A."/>
            <person name="Sullivan W."/>
            <person name="Andreopoulos W.B."/>
            <person name="Clum A."/>
            <person name="Lindquist E."/>
            <person name="Daum C."/>
            <person name="Ramamoorthy G.K."/>
            <person name="Gryganskyi A."/>
            <person name="Culley D."/>
            <person name="Magnuson J.K."/>
            <person name="James T.Y."/>
            <person name="O'Malley M.A."/>
            <person name="Stajich J.E."/>
            <person name="Spatafora J.W."/>
            <person name="Visel A."/>
            <person name="Grigoriev I.V."/>
        </authorList>
    </citation>
    <scope>NUCLEOTIDE SEQUENCE [LARGE SCALE GENOMIC DNA]</scope>
    <source>
        <strain evidence="11 12">NRRL 3116</strain>
    </source>
</reference>
<keyword evidence="4" id="KW-0805">Transcription regulation</keyword>
<evidence type="ECO:0000256" key="2">
    <source>
        <dbReference type="ARBA" id="ARBA00022723"/>
    </source>
</evidence>
<dbReference type="PANTHER" id="PTHR31313:SF81">
    <property type="entry name" value="TY1 ENHANCER ACTIVATOR"/>
    <property type="match status" value="1"/>
</dbReference>
<evidence type="ECO:0000313" key="12">
    <source>
        <dbReference type="Proteomes" id="UP000193648"/>
    </source>
</evidence>
<feature type="compositionally biased region" description="Low complexity" evidence="8">
    <location>
        <begin position="962"/>
        <end position="973"/>
    </location>
</feature>
<comment type="subcellular location">
    <subcellularLocation>
        <location evidence="1">Nucleus</location>
    </subcellularLocation>
</comment>
<keyword evidence="12" id="KW-1185">Reference proteome</keyword>
<dbReference type="Gene3D" id="4.10.240.10">
    <property type="entry name" value="Zn(2)-C6 fungal-type DNA-binding domain"/>
    <property type="match status" value="1"/>
</dbReference>
<feature type="compositionally biased region" description="Polar residues" evidence="8">
    <location>
        <begin position="268"/>
        <end position="284"/>
    </location>
</feature>
<keyword evidence="2" id="KW-0479">Metal-binding</keyword>
<dbReference type="RefSeq" id="XP_021883618.1">
    <property type="nucleotide sequence ID" value="XM_022028619.1"/>
</dbReference>
<keyword evidence="9" id="KW-0472">Membrane</keyword>
<keyword evidence="9" id="KW-0812">Transmembrane</keyword>
<evidence type="ECO:0000256" key="4">
    <source>
        <dbReference type="ARBA" id="ARBA00023015"/>
    </source>
</evidence>
<evidence type="ECO:0000256" key="5">
    <source>
        <dbReference type="ARBA" id="ARBA00023125"/>
    </source>
</evidence>
<keyword evidence="6" id="KW-0804">Transcription</keyword>
<evidence type="ECO:0000256" key="7">
    <source>
        <dbReference type="ARBA" id="ARBA00023242"/>
    </source>
</evidence>
<dbReference type="PANTHER" id="PTHR31313">
    <property type="entry name" value="TY1 ENHANCER ACTIVATOR"/>
    <property type="match status" value="1"/>
</dbReference>
<organism evidence="11 12">
    <name type="scientific">Lobosporangium transversale</name>
    <dbReference type="NCBI Taxonomy" id="64571"/>
    <lineage>
        <taxon>Eukaryota</taxon>
        <taxon>Fungi</taxon>
        <taxon>Fungi incertae sedis</taxon>
        <taxon>Mucoromycota</taxon>
        <taxon>Mortierellomycotina</taxon>
        <taxon>Mortierellomycetes</taxon>
        <taxon>Mortierellales</taxon>
        <taxon>Mortierellaceae</taxon>
        <taxon>Lobosporangium</taxon>
    </lineage>
</organism>
<dbReference type="GO" id="GO:0008270">
    <property type="term" value="F:zinc ion binding"/>
    <property type="evidence" value="ECO:0007669"/>
    <property type="project" value="InterPro"/>
</dbReference>
<keyword evidence="7" id="KW-0539">Nucleus</keyword>
<evidence type="ECO:0000259" key="10">
    <source>
        <dbReference type="PROSITE" id="PS50048"/>
    </source>
</evidence>
<sequence length="1439" mass="159861">MPDPVAFTARPIIEQMSKTTSGLPAPSMSVHRHSTCQPPLLPLKESPMVPKLNPLPKLDLSLSGFPGKTRKRHKVATSCNRCRQNKRKCDSGIPCSNCKRNKADCLYTDAQQSRSTWGDSPLSKEKIIGVSTADLDPDSPPSTPAAESAGKSSPPPMESTKPSKSSPSTRKPAARKNSTLDSTTPIPSTSFSQSGSPLPRASLFNPGQEEKDSLDRRKKIIEIQSRQIAKTIRITNPGPQFDLSELMPNRVSSAGITNDAHKPFTHGHSGSSTDSLFSNANSPDVTASSATYPLHFQPTSNSAWQYESRMKQLPSSAMVSHRIPGTGFQIQQGAQTSLDTEIIVTSSPSSFSRLTPTFCNNSKRYQLPVSEAPNENQIPLTLSSQPGNLATPAPQDLSISYPIVETSDLRSLSSVSPWFSADNPNIRDFTQETQTPAIQSQRIISEDLNSAVRDGGLTKQQSIYIQQHHPPRHIFSPIHEAQQQTSATTWNPNASLSTYPQKQHSQLPLTDVAQNIGLNDAVASAAPVSFGVSSNLTPSTSMNIPSACQKKGQKSSSNTCLPSMRLDQQSLQQISQLEVLHQGIATVDTDSIRMRKIAKDMLDCRRYDYSILLPRHISQDYDELWAAPQPVKSNSLDGIPRQLLMIPKDANFLHAYFYYPIVNRAMVEMELMAPETPQALFLLNIVFMAACKHLARQTDIKRAIQFRERAREIQHYIDERARITRLFAHLLGAQVIYGVFVVTIGFAQLCGTHQPLPLIADSDANERESIIDLATEDQSLMMDKGLIPEAAYQQRLWAFWGYYTRDSMSRLYFGWPHGIDNLAVASELPKIKGFVGLGGTRILKGQNSLSGKRRGSALRKGQAHREKKHIKAETVAPQSDRDIYHAIPSTSDEDYDNDDNDDNDDDDRIGEGGDESEFDQDELLAGSTTIGNRRGISESVGKNRWSKHQERIGKPQDMVANSKSATSSLSGSSHTQERKTLTFGLSRYLLERQSRGEDISHPVEDSKISSGVHSAEVKRHLERMKILLDAENDITDGGSYARILFLEEIKLWMIGRRVGLYLQKRNTSLSVSSVATTTMGISSPYDKQSSVSEASDLFLSPFSATIEASRCSERAWLEDKELQGLQADLIAWEQALPPIFKFRSNADEPDINHKINGRLGILTMYYYTITIMLQSSYLPIPQYLLSSSRSSVIKSPESINREFDGLFSRATSTAASDDSGMRIKIEAEEHFYTGRSLQPSYNGYFNTAHQICTQLSNVLYHHVEVLLDSYPNWCSIQCKLNHSLTAALRVSCLNARLSSNSKAIRDEAKAGFKMGSDLFKRQAVLPEPLTVRDWPAEEDVQVMLDLEEEFREMMTNQDEELAMAEARSRSQTRETSEGFAMYEDPGDHLLYSPDPQDASRASPMHSVGAITQPQYDYLRAEHVFGLSGEGFQFDYTINV</sequence>
<evidence type="ECO:0000256" key="1">
    <source>
        <dbReference type="ARBA" id="ARBA00004123"/>
    </source>
</evidence>
<accession>A0A1Y2GWK0</accession>
<feature type="compositionally biased region" description="Basic residues" evidence="8">
    <location>
        <begin position="851"/>
        <end position="870"/>
    </location>
</feature>
<proteinExistence type="predicted"/>
<feature type="transmembrane region" description="Helical" evidence="9">
    <location>
        <begin position="726"/>
        <end position="747"/>
    </location>
</feature>
<dbReference type="GeneID" id="33570462"/>
<dbReference type="InterPro" id="IPR051615">
    <property type="entry name" value="Transcr_Regulatory_Elem"/>
</dbReference>
<evidence type="ECO:0000313" key="11">
    <source>
        <dbReference type="EMBL" id="ORZ23804.1"/>
    </source>
</evidence>
<feature type="domain" description="Zn(2)-C6 fungal-type" evidence="10">
    <location>
        <begin position="78"/>
        <end position="107"/>
    </location>
</feature>
<dbReference type="InterPro" id="IPR001138">
    <property type="entry name" value="Zn2Cys6_DnaBD"/>
</dbReference>
<dbReference type="SMART" id="SM00066">
    <property type="entry name" value="GAL4"/>
    <property type="match status" value="1"/>
</dbReference>
<gene>
    <name evidence="11" type="ORF">BCR41DRAFT_394128</name>
</gene>
<feature type="region of interest" description="Disordered" evidence="8">
    <location>
        <begin position="846"/>
        <end position="977"/>
    </location>
</feature>
<feature type="compositionally biased region" description="Polar residues" evidence="8">
    <location>
        <begin position="176"/>
        <end position="196"/>
    </location>
</feature>
<feature type="region of interest" description="Disordered" evidence="8">
    <location>
        <begin position="13"/>
        <end position="55"/>
    </location>
</feature>
<dbReference type="Proteomes" id="UP000193648">
    <property type="component" value="Unassembled WGS sequence"/>
</dbReference>
<evidence type="ECO:0000256" key="6">
    <source>
        <dbReference type="ARBA" id="ARBA00023163"/>
    </source>
</evidence>
<dbReference type="GO" id="GO:0005634">
    <property type="term" value="C:nucleus"/>
    <property type="evidence" value="ECO:0007669"/>
    <property type="project" value="UniProtKB-SubCell"/>
</dbReference>
<dbReference type="Pfam" id="PF00172">
    <property type="entry name" value="Zn_clus"/>
    <property type="match status" value="1"/>
</dbReference>
<feature type="region of interest" description="Disordered" evidence="8">
    <location>
        <begin position="265"/>
        <end position="284"/>
    </location>
</feature>
<feature type="transmembrane region" description="Helical" evidence="9">
    <location>
        <begin position="679"/>
        <end position="695"/>
    </location>
</feature>
<dbReference type="PROSITE" id="PS00463">
    <property type="entry name" value="ZN2_CY6_FUNGAL_1"/>
    <property type="match status" value="1"/>
</dbReference>
<dbReference type="CDD" id="cd12148">
    <property type="entry name" value="fungal_TF_MHR"/>
    <property type="match status" value="1"/>
</dbReference>
<dbReference type="InterPro" id="IPR036864">
    <property type="entry name" value="Zn2-C6_fun-type_DNA-bd_sf"/>
</dbReference>
<protein>
    <recommendedName>
        <fullName evidence="10">Zn(2)-C6 fungal-type domain-containing protein</fullName>
    </recommendedName>
</protein>
<keyword evidence="3" id="KW-0862">Zinc</keyword>
<evidence type="ECO:0000256" key="8">
    <source>
        <dbReference type="SAM" id="MobiDB-lite"/>
    </source>
</evidence>
<comment type="caution">
    <text evidence="11">The sequence shown here is derived from an EMBL/GenBank/DDBJ whole genome shotgun (WGS) entry which is preliminary data.</text>
</comment>
<dbReference type="PROSITE" id="PS50048">
    <property type="entry name" value="ZN2_CY6_FUNGAL_2"/>
    <property type="match status" value="1"/>
</dbReference>
<feature type="region of interest" description="Disordered" evidence="8">
    <location>
        <begin position="132"/>
        <end position="217"/>
    </location>
</feature>
<dbReference type="InParanoid" id="A0A1Y2GWK0"/>